<evidence type="ECO:0000256" key="6">
    <source>
        <dbReference type="ARBA" id="ARBA00022842"/>
    </source>
</evidence>
<dbReference type="Pfam" id="PF01850">
    <property type="entry name" value="PIN"/>
    <property type="match status" value="1"/>
</dbReference>
<dbReference type="InterPro" id="IPR029060">
    <property type="entry name" value="PIN-like_dom_sf"/>
</dbReference>
<evidence type="ECO:0000256" key="4">
    <source>
        <dbReference type="ARBA" id="ARBA00022723"/>
    </source>
</evidence>
<protein>
    <recommendedName>
        <fullName evidence="8">Ribonuclease VapC</fullName>
        <shortName evidence="8">RNase VapC</shortName>
        <ecNumber evidence="8">3.1.-.-</ecNumber>
    </recommendedName>
    <alternativeName>
        <fullName evidence="8">Toxin VapC</fullName>
    </alternativeName>
</protein>
<dbReference type="AlphaFoldDB" id="A0A0L0MBT1"/>
<keyword evidence="3 8" id="KW-0540">Nuclease</keyword>
<dbReference type="CDD" id="cd09871">
    <property type="entry name" value="PIN_MtVapC28-VapC30-like"/>
    <property type="match status" value="1"/>
</dbReference>
<dbReference type="Proteomes" id="UP000036959">
    <property type="component" value="Unassembled WGS sequence"/>
</dbReference>
<evidence type="ECO:0000313" key="10">
    <source>
        <dbReference type="EMBL" id="KND59715.1"/>
    </source>
</evidence>
<evidence type="ECO:0000256" key="8">
    <source>
        <dbReference type="HAMAP-Rule" id="MF_00265"/>
    </source>
</evidence>
<dbReference type="EMBL" id="LFJJ01000107">
    <property type="protein sequence ID" value="KND59715.1"/>
    <property type="molecule type" value="Genomic_DNA"/>
</dbReference>
<dbReference type="EC" id="3.1.-.-" evidence="8"/>
<gene>
    <name evidence="8" type="primary">vapC</name>
    <name evidence="10" type="ORF">BVER_00452c</name>
</gene>
<evidence type="ECO:0000313" key="11">
    <source>
        <dbReference type="Proteomes" id="UP000036959"/>
    </source>
</evidence>
<comment type="similarity">
    <text evidence="7 8">Belongs to the PINc/VapC protein family.</text>
</comment>
<name>A0A0L0MBT1_9BURK</name>
<dbReference type="OrthoDB" id="32625at2"/>
<evidence type="ECO:0000256" key="2">
    <source>
        <dbReference type="ARBA" id="ARBA00022649"/>
    </source>
</evidence>
<dbReference type="GO" id="GO:0004540">
    <property type="term" value="F:RNA nuclease activity"/>
    <property type="evidence" value="ECO:0007669"/>
    <property type="project" value="InterPro"/>
</dbReference>
<evidence type="ECO:0000256" key="3">
    <source>
        <dbReference type="ARBA" id="ARBA00022722"/>
    </source>
</evidence>
<dbReference type="GO" id="GO:0090729">
    <property type="term" value="F:toxin activity"/>
    <property type="evidence" value="ECO:0007669"/>
    <property type="project" value="UniProtKB-KW"/>
</dbReference>
<dbReference type="Gene3D" id="3.40.50.1010">
    <property type="entry name" value="5'-nuclease"/>
    <property type="match status" value="1"/>
</dbReference>
<keyword evidence="8" id="KW-0800">Toxin</keyword>
<organism evidence="10 11">
    <name type="scientific">Candidatus Burkholderia verschuerenii</name>
    <dbReference type="NCBI Taxonomy" id="242163"/>
    <lineage>
        <taxon>Bacteria</taxon>
        <taxon>Pseudomonadati</taxon>
        <taxon>Pseudomonadota</taxon>
        <taxon>Betaproteobacteria</taxon>
        <taxon>Burkholderiales</taxon>
        <taxon>Burkholderiaceae</taxon>
        <taxon>Burkholderia</taxon>
    </lineage>
</organism>
<evidence type="ECO:0000259" key="9">
    <source>
        <dbReference type="Pfam" id="PF01850"/>
    </source>
</evidence>
<sequence>MMVVDASAIIAILFEEAQAADCMDALQTNATRIISAVNYVEAGTVMAGRIRSGDPREAIADLDAFLADFRISIAPVDDNLARAAMRARVDYGKGFGTRGGLNFGDCFAYALAKRHSVPLLYVGDDFALTDVRSALSR</sequence>
<dbReference type="PATRIC" id="fig|242163.4.peg.575"/>
<evidence type="ECO:0000256" key="7">
    <source>
        <dbReference type="ARBA" id="ARBA00038093"/>
    </source>
</evidence>
<comment type="cofactor">
    <cofactor evidence="1 8">
        <name>Mg(2+)</name>
        <dbReference type="ChEBI" id="CHEBI:18420"/>
    </cofactor>
</comment>
<keyword evidence="6 8" id="KW-0460">Magnesium</keyword>
<evidence type="ECO:0000256" key="5">
    <source>
        <dbReference type="ARBA" id="ARBA00022801"/>
    </source>
</evidence>
<keyword evidence="5 8" id="KW-0378">Hydrolase</keyword>
<dbReference type="SUPFAM" id="SSF88723">
    <property type="entry name" value="PIN domain-like"/>
    <property type="match status" value="1"/>
</dbReference>
<dbReference type="PANTHER" id="PTHR33653">
    <property type="entry name" value="RIBONUCLEASE VAPC2"/>
    <property type="match status" value="1"/>
</dbReference>
<dbReference type="InterPro" id="IPR002716">
    <property type="entry name" value="PIN_dom"/>
</dbReference>
<keyword evidence="11" id="KW-1185">Reference proteome</keyword>
<reference evidence="11" key="1">
    <citation type="submission" date="2015-06" db="EMBL/GenBank/DDBJ databases">
        <title>Comparative genomics of Burkholderia leaf nodule symbionts.</title>
        <authorList>
            <person name="Carlier A."/>
            <person name="Eberl L."/>
            <person name="Pinto-Carbo M."/>
        </authorList>
    </citation>
    <scope>NUCLEOTIDE SEQUENCE [LARGE SCALE GENOMIC DNA]</scope>
    <source>
        <strain evidence="11">UZHbot4</strain>
    </source>
</reference>
<feature type="domain" description="PIN" evidence="9">
    <location>
        <begin position="2"/>
        <end position="129"/>
    </location>
</feature>
<feature type="binding site" evidence="8">
    <location>
        <position position="5"/>
    </location>
    <ligand>
        <name>Mg(2+)</name>
        <dbReference type="ChEBI" id="CHEBI:18420"/>
    </ligand>
</feature>
<evidence type="ECO:0000256" key="1">
    <source>
        <dbReference type="ARBA" id="ARBA00001946"/>
    </source>
</evidence>
<dbReference type="HAMAP" id="MF_00265">
    <property type="entry name" value="VapC_Nob1"/>
    <property type="match status" value="1"/>
</dbReference>
<feature type="binding site" evidence="8">
    <location>
        <position position="105"/>
    </location>
    <ligand>
        <name>Mg(2+)</name>
        <dbReference type="ChEBI" id="CHEBI:18420"/>
    </ligand>
</feature>
<dbReference type="RefSeq" id="WP_083452232.1">
    <property type="nucleotide sequence ID" value="NZ_LFJJ01000107.1"/>
</dbReference>
<keyword evidence="4 8" id="KW-0479">Metal-binding</keyword>
<dbReference type="GO" id="GO:0016787">
    <property type="term" value="F:hydrolase activity"/>
    <property type="evidence" value="ECO:0007669"/>
    <property type="project" value="UniProtKB-KW"/>
</dbReference>
<dbReference type="PANTHER" id="PTHR33653:SF1">
    <property type="entry name" value="RIBONUCLEASE VAPC2"/>
    <property type="match status" value="1"/>
</dbReference>
<accession>A0A0L0MBT1</accession>
<proteinExistence type="inferred from homology"/>
<keyword evidence="2 8" id="KW-1277">Toxin-antitoxin system</keyword>
<dbReference type="InterPro" id="IPR022907">
    <property type="entry name" value="VapC_family"/>
</dbReference>
<dbReference type="GO" id="GO:0000287">
    <property type="term" value="F:magnesium ion binding"/>
    <property type="evidence" value="ECO:0007669"/>
    <property type="project" value="UniProtKB-UniRule"/>
</dbReference>
<dbReference type="InterPro" id="IPR050556">
    <property type="entry name" value="Type_II_TA_system_RNase"/>
</dbReference>
<comment type="function">
    <text evidence="8">Toxic component of a toxin-antitoxin (TA) system. An RNase.</text>
</comment>
<comment type="caution">
    <text evidence="10">The sequence shown here is derived from an EMBL/GenBank/DDBJ whole genome shotgun (WGS) entry which is preliminary data.</text>
</comment>